<evidence type="ECO:0000259" key="11">
    <source>
        <dbReference type="Pfam" id="PF14841"/>
    </source>
</evidence>
<dbReference type="PANTHER" id="PTHR30534">
    <property type="entry name" value="FLAGELLAR MOTOR SWITCH PROTEIN FLIG"/>
    <property type="match status" value="1"/>
</dbReference>
<feature type="domain" description="Flagellar motor switch protein FliG middle" evidence="11">
    <location>
        <begin position="128"/>
        <end position="199"/>
    </location>
</feature>
<dbReference type="GO" id="GO:0071973">
    <property type="term" value="P:bacterial-type flagellum-dependent cell motility"/>
    <property type="evidence" value="ECO:0007669"/>
    <property type="project" value="InterPro"/>
</dbReference>
<evidence type="ECO:0000256" key="1">
    <source>
        <dbReference type="ARBA" id="ARBA00004117"/>
    </source>
</evidence>
<dbReference type="InterPro" id="IPR032779">
    <property type="entry name" value="FliG_M"/>
</dbReference>
<evidence type="ECO:0000259" key="12">
    <source>
        <dbReference type="Pfam" id="PF14842"/>
    </source>
</evidence>
<dbReference type="NCBIfam" id="TIGR00207">
    <property type="entry name" value="fliG"/>
    <property type="match status" value="1"/>
</dbReference>
<dbReference type="Pfam" id="PF14841">
    <property type="entry name" value="FliG_M"/>
    <property type="match status" value="1"/>
</dbReference>
<dbReference type="SUPFAM" id="SSF48029">
    <property type="entry name" value="FliG"/>
    <property type="match status" value="2"/>
</dbReference>
<evidence type="ECO:0000256" key="8">
    <source>
        <dbReference type="ARBA" id="ARBA00023136"/>
    </source>
</evidence>
<reference evidence="13" key="1">
    <citation type="submission" date="2018-05" db="EMBL/GenBank/DDBJ databases">
        <authorList>
            <person name="Lanie J.A."/>
            <person name="Ng W.-L."/>
            <person name="Kazmierczak K.M."/>
            <person name="Andrzejewski T.M."/>
            <person name="Davidsen T.M."/>
            <person name="Wayne K.J."/>
            <person name="Tettelin H."/>
            <person name="Glass J.I."/>
            <person name="Rusch D."/>
            <person name="Podicherti R."/>
            <person name="Tsui H.-C.T."/>
            <person name="Winkler M.E."/>
        </authorList>
    </citation>
    <scope>NUCLEOTIDE SEQUENCE</scope>
</reference>
<protein>
    <recommendedName>
        <fullName evidence="4">Flagellar motor switch protein FliG</fullName>
    </recommendedName>
</protein>
<dbReference type="Pfam" id="PF01706">
    <property type="entry name" value="FliG_C"/>
    <property type="match status" value="1"/>
</dbReference>
<feature type="domain" description="Flagellar motor switch protein FliG C-terminal" evidence="10">
    <location>
        <begin position="230"/>
        <end position="336"/>
    </location>
</feature>
<dbReference type="InterPro" id="IPR023087">
    <property type="entry name" value="Flg_Motor_Flig_C"/>
</dbReference>
<dbReference type="InterPro" id="IPR000090">
    <property type="entry name" value="Flg_Motor_Flig"/>
</dbReference>
<gene>
    <name evidence="13" type="ORF">METZ01_LOCUS197482</name>
</gene>
<dbReference type="PIRSF" id="PIRSF003161">
    <property type="entry name" value="FliG"/>
    <property type="match status" value="1"/>
</dbReference>
<evidence type="ECO:0000256" key="5">
    <source>
        <dbReference type="ARBA" id="ARBA00022475"/>
    </source>
</evidence>
<organism evidence="13">
    <name type="scientific">marine metagenome</name>
    <dbReference type="NCBI Taxonomy" id="408172"/>
    <lineage>
        <taxon>unclassified sequences</taxon>
        <taxon>metagenomes</taxon>
        <taxon>ecological metagenomes</taxon>
    </lineage>
</organism>
<dbReference type="InterPro" id="IPR028263">
    <property type="entry name" value="FliG_N"/>
</dbReference>
<keyword evidence="6" id="KW-0145">Chemotaxis</keyword>
<dbReference type="GO" id="GO:0009425">
    <property type="term" value="C:bacterial-type flagellum basal body"/>
    <property type="evidence" value="ECO:0007669"/>
    <property type="project" value="UniProtKB-SubCell"/>
</dbReference>
<accession>A0A382E1W2</accession>
<dbReference type="GO" id="GO:0003774">
    <property type="term" value="F:cytoskeletal motor activity"/>
    <property type="evidence" value="ECO:0007669"/>
    <property type="project" value="InterPro"/>
</dbReference>
<name>A0A382E1W2_9ZZZZ</name>
<dbReference type="GO" id="GO:0005886">
    <property type="term" value="C:plasma membrane"/>
    <property type="evidence" value="ECO:0007669"/>
    <property type="project" value="UniProtKB-SubCell"/>
</dbReference>
<dbReference type="PANTHER" id="PTHR30534:SF0">
    <property type="entry name" value="FLAGELLAR MOTOR SWITCH PROTEIN FLIG"/>
    <property type="match status" value="1"/>
</dbReference>
<evidence type="ECO:0000256" key="7">
    <source>
        <dbReference type="ARBA" id="ARBA00022779"/>
    </source>
</evidence>
<keyword evidence="5" id="KW-1003">Cell membrane</keyword>
<comment type="similarity">
    <text evidence="3">Belongs to the FliG family.</text>
</comment>
<keyword evidence="7" id="KW-0283">Flagellar rotation</keyword>
<evidence type="ECO:0000256" key="2">
    <source>
        <dbReference type="ARBA" id="ARBA00004413"/>
    </source>
</evidence>
<keyword evidence="9" id="KW-0975">Bacterial flagellum</keyword>
<proteinExistence type="inferred from homology"/>
<dbReference type="AlphaFoldDB" id="A0A382E1W2"/>
<dbReference type="GO" id="GO:0006935">
    <property type="term" value="P:chemotaxis"/>
    <property type="evidence" value="ECO:0007669"/>
    <property type="project" value="UniProtKB-KW"/>
</dbReference>
<comment type="subcellular location">
    <subcellularLocation>
        <location evidence="1">Bacterial flagellum basal body</location>
    </subcellularLocation>
    <subcellularLocation>
        <location evidence="2">Cell membrane</location>
        <topology evidence="2">Peripheral membrane protein</topology>
        <orientation evidence="2">Cytoplasmic side</orientation>
    </subcellularLocation>
</comment>
<evidence type="ECO:0000256" key="3">
    <source>
        <dbReference type="ARBA" id="ARBA00010299"/>
    </source>
</evidence>
<dbReference type="Pfam" id="PF14842">
    <property type="entry name" value="FliG_N"/>
    <property type="match status" value="1"/>
</dbReference>
<feature type="domain" description="Flagellar motor switch protein FliG N-terminal" evidence="12">
    <location>
        <begin position="18"/>
        <end position="115"/>
    </location>
</feature>
<evidence type="ECO:0000256" key="9">
    <source>
        <dbReference type="ARBA" id="ARBA00023143"/>
    </source>
</evidence>
<evidence type="ECO:0000313" key="13">
    <source>
        <dbReference type="EMBL" id="SVB44628.1"/>
    </source>
</evidence>
<evidence type="ECO:0000256" key="6">
    <source>
        <dbReference type="ARBA" id="ARBA00022500"/>
    </source>
</evidence>
<dbReference type="PRINTS" id="PR00954">
    <property type="entry name" value="FLGMOTORFLIG"/>
</dbReference>
<dbReference type="InterPro" id="IPR011002">
    <property type="entry name" value="FliG_a-hlx"/>
</dbReference>
<evidence type="ECO:0000259" key="10">
    <source>
        <dbReference type="Pfam" id="PF01706"/>
    </source>
</evidence>
<dbReference type="Gene3D" id="1.10.220.30">
    <property type="match status" value="3"/>
</dbReference>
<sequence>MSESNVIAKGKYLEQEIELSPREKSAIMMVALGQEGAADVMKFLTDHEIEELTQTIAELKSLPIELQDEVLSEFEQHLLAGEYMSQGGVDFARGALERAVGPRKAQDILDRVLSSVSSGFYLLRNVPPEQIAPFISHEHPQTIALILSQLDSGQAAGILAQLPEMTQAEVSYRIATMENITPNVLKQIEESLEANLRDILGGNQDVGGPKVVADILNLTGGSVERNVLDRLDSQDPEVAEYVRNQMFVFEDLQKLTDREIQVVLREVEQKDIVIALKAASEEVKEKLLGNISERIRAFIEEEMAFAGPMRLSEVEEVQLRIVQKIRQLEDQGQVQIIRGDAEDRFV</sequence>
<keyword evidence="8" id="KW-0472">Membrane</keyword>
<dbReference type="EMBL" id="UINC01042254">
    <property type="protein sequence ID" value="SVB44628.1"/>
    <property type="molecule type" value="Genomic_DNA"/>
</dbReference>
<evidence type="ECO:0000256" key="4">
    <source>
        <dbReference type="ARBA" id="ARBA00021870"/>
    </source>
</evidence>